<proteinExistence type="predicted"/>
<evidence type="ECO:0000256" key="2">
    <source>
        <dbReference type="SAM" id="MobiDB-lite"/>
    </source>
</evidence>
<dbReference type="AlphaFoldDB" id="A0A2V1DMP2"/>
<reference evidence="4 5" key="1">
    <citation type="journal article" date="2018" name="Sci. Rep.">
        <title>Comparative genomics provides insights into the lifestyle and reveals functional heterogeneity of dark septate endophytic fungi.</title>
        <authorList>
            <person name="Knapp D.G."/>
            <person name="Nemeth J.B."/>
            <person name="Barry K."/>
            <person name="Hainaut M."/>
            <person name="Henrissat B."/>
            <person name="Johnson J."/>
            <person name="Kuo A."/>
            <person name="Lim J.H.P."/>
            <person name="Lipzen A."/>
            <person name="Nolan M."/>
            <person name="Ohm R.A."/>
            <person name="Tamas L."/>
            <person name="Grigoriev I.V."/>
            <person name="Spatafora J.W."/>
            <person name="Nagy L.G."/>
            <person name="Kovacs G.M."/>
        </authorList>
    </citation>
    <scope>NUCLEOTIDE SEQUENCE [LARGE SCALE GENOMIC DNA]</scope>
    <source>
        <strain evidence="4 5">DSE2036</strain>
    </source>
</reference>
<dbReference type="EMBL" id="KZ805392">
    <property type="protein sequence ID" value="PVH99462.1"/>
    <property type="molecule type" value="Genomic_DNA"/>
</dbReference>
<evidence type="ECO:0000256" key="1">
    <source>
        <dbReference type="ARBA" id="ARBA00023242"/>
    </source>
</evidence>
<protein>
    <recommendedName>
        <fullName evidence="3">Xylanolytic transcriptional activator regulatory domain-containing protein</fullName>
    </recommendedName>
</protein>
<evidence type="ECO:0000313" key="5">
    <source>
        <dbReference type="Proteomes" id="UP000244855"/>
    </source>
</evidence>
<evidence type="ECO:0000313" key="4">
    <source>
        <dbReference type="EMBL" id="PVH99462.1"/>
    </source>
</evidence>
<dbReference type="GO" id="GO:0006351">
    <property type="term" value="P:DNA-templated transcription"/>
    <property type="evidence" value="ECO:0007669"/>
    <property type="project" value="InterPro"/>
</dbReference>
<feature type="domain" description="Xylanolytic transcriptional activator regulatory" evidence="3">
    <location>
        <begin position="181"/>
        <end position="424"/>
    </location>
</feature>
<dbReference type="InterPro" id="IPR007219">
    <property type="entry name" value="XnlR_reg_dom"/>
</dbReference>
<organism evidence="4 5">
    <name type="scientific">Periconia macrospinosa</name>
    <dbReference type="NCBI Taxonomy" id="97972"/>
    <lineage>
        <taxon>Eukaryota</taxon>
        <taxon>Fungi</taxon>
        <taxon>Dikarya</taxon>
        <taxon>Ascomycota</taxon>
        <taxon>Pezizomycotina</taxon>
        <taxon>Dothideomycetes</taxon>
        <taxon>Pleosporomycetidae</taxon>
        <taxon>Pleosporales</taxon>
        <taxon>Massarineae</taxon>
        <taxon>Periconiaceae</taxon>
        <taxon>Periconia</taxon>
    </lineage>
</organism>
<sequence length="646" mass="72932">MECGRYATQTQEIRQRYEQLSQRKTAHEELVDLLKNGTEQDANYILNRLRAGIDVTSILTQVRDGNLLMQLSLVPDTHRKYAFPYSSRIPTYLSSFKNPYFDSLVFKAAFSPSDTGSSAVLQRQPARGNKRQSVADAEEYPSAYVVPYHAAQMVEPVLEKITAESWTRVIHDNKLIRHLLRSYFCYPHASGPFVHKDLFLGDMAAGRTRFCTPLLVNALLANAAQTFPAAANRSKIWLPDSLTYRFLSEARRLWDLELLKKPRISTIQAALILSYISANNGLDKIGTVYLEQAIKMSKRLDLFGEEKYGKDTKIGKARIFTAWAVFSWQAVFDYYFFRPPHLEQPPRVPLPDSALDPQWYGEIWMQYPSDQTPIPLCLGHKLKTEASLHAIMNEMGLALFGEPSPPPLTLEEIATFKRRLEEWKRALPEPLQPHKLVFPHHINLHVQCHQVAIGLMKLIPESSSLDDPAILDICAGQTPTLAIYEASLLLETVVRLYYLRHSFDFYDPWVGFALTILGNTAIANLAAEADNGQHLDSYRSTLILSTQGLKTQSAYYHLGTLLTIQLQSAMTPEDLQLVRTYVTAAGVNDHDQRLIAEHSHSQWPLPIIGGNEDPEQVVLKNLVKAFEEVEVQSSAGSNQGDMSPPK</sequence>
<dbReference type="InterPro" id="IPR053187">
    <property type="entry name" value="Notoamide_regulator"/>
</dbReference>
<dbReference type="Proteomes" id="UP000244855">
    <property type="component" value="Unassembled WGS sequence"/>
</dbReference>
<dbReference type="PANTHER" id="PTHR47256:SF1">
    <property type="entry name" value="ZN(II)2CYS6 TRANSCRIPTION FACTOR (EUROFUNG)"/>
    <property type="match status" value="1"/>
</dbReference>
<dbReference type="STRING" id="97972.A0A2V1DMP2"/>
<keyword evidence="1" id="KW-0539">Nucleus</keyword>
<accession>A0A2V1DMP2</accession>
<dbReference type="Pfam" id="PF04082">
    <property type="entry name" value="Fungal_trans"/>
    <property type="match status" value="1"/>
</dbReference>
<feature type="region of interest" description="Disordered" evidence="2">
    <location>
        <begin position="113"/>
        <end position="133"/>
    </location>
</feature>
<name>A0A2V1DMP2_9PLEO</name>
<dbReference type="CDD" id="cd12148">
    <property type="entry name" value="fungal_TF_MHR"/>
    <property type="match status" value="1"/>
</dbReference>
<dbReference type="GO" id="GO:0008270">
    <property type="term" value="F:zinc ion binding"/>
    <property type="evidence" value="ECO:0007669"/>
    <property type="project" value="InterPro"/>
</dbReference>
<dbReference type="GO" id="GO:0003677">
    <property type="term" value="F:DNA binding"/>
    <property type="evidence" value="ECO:0007669"/>
    <property type="project" value="InterPro"/>
</dbReference>
<dbReference type="PANTHER" id="PTHR47256">
    <property type="entry name" value="ZN(II)2CYS6 TRANSCRIPTION FACTOR (EUROFUNG)-RELATED"/>
    <property type="match status" value="1"/>
</dbReference>
<evidence type="ECO:0000259" key="3">
    <source>
        <dbReference type="Pfam" id="PF04082"/>
    </source>
</evidence>
<dbReference type="OrthoDB" id="426882at2759"/>
<keyword evidence="5" id="KW-1185">Reference proteome</keyword>
<gene>
    <name evidence="4" type="ORF">DM02DRAFT_643005</name>
</gene>